<protein>
    <recommendedName>
        <fullName evidence="4">Fibrinogen C-terminal domain-containing protein</fullName>
    </recommendedName>
</protein>
<dbReference type="SUPFAM" id="SSF56496">
    <property type="entry name" value="Fibrinogen C-terminal domain-like"/>
    <property type="match status" value="1"/>
</dbReference>
<dbReference type="EMBL" id="GG666513">
    <property type="protein sequence ID" value="EEN60319.1"/>
    <property type="molecule type" value="Genomic_DNA"/>
</dbReference>
<dbReference type="PANTHER" id="PTHR19143">
    <property type="entry name" value="FIBRINOGEN/TENASCIN/ANGIOPOEITIN"/>
    <property type="match status" value="1"/>
</dbReference>
<evidence type="ECO:0000256" key="3">
    <source>
        <dbReference type="SAM" id="SignalP"/>
    </source>
</evidence>
<dbReference type="NCBIfam" id="NF040941">
    <property type="entry name" value="GGGWT_bact"/>
    <property type="match status" value="1"/>
</dbReference>
<gene>
    <name evidence="5" type="ORF">BRAFLDRAFT_125263</name>
</gene>
<dbReference type="eggNOG" id="KOG2579">
    <property type="taxonomic scope" value="Eukaryota"/>
</dbReference>
<name>C3YH83_BRAFL</name>
<keyword evidence="3" id="KW-0732">Signal</keyword>
<evidence type="ECO:0000256" key="1">
    <source>
        <dbReference type="ARBA" id="ARBA00023157"/>
    </source>
</evidence>
<dbReference type="Pfam" id="PF00147">
    <property type="entry name" value="Fibrinogen_C"/>
    <property type="match status" value="1"/>
</dbReference>
<evidence type="ECO:0000256" key="2">
    <source>
        <dbReference type="SAM" id="Coils"/>
    </source>
</evidence>
<reference evidence="5" key="1">
    <citation type="journal article" date="2008" name="Nature">
        <title>The amphioxus genome and the evolution of the chordate karyotype.</title>
        <authorList>
            <consortium name="US DOE Joint Genome Institute (JGI-PGF)"/>
            <person name="Putnam N.H."/>
            <person name="Butts T."/>
            <person name="Ferrier D.E.K."/>
            <person name="Furlong R.F."/>
            <person name="Hellsten U."/>
            <person name="Kawashima T."/>
            <person name="Robinson-Rechavi M."/>
            <person name="Shoguchi E."/>
            <person name="Terry A."/>
            <person name="Yu J.-K."/>
            <person name="Benito-Gutierrez E.L."/>
            <person name="Dubchak I."/>
            <person name="Garcia-Fernandez J."/>
            <person name="Gibson-Brown J.J."/>
            <person name="Grigoriev I.V."/>
            <person name="Horton A.C."/>
            <person name="de Jong P.J."/>
            <person name="Jurka J."/>
            <person name="Kapitonov V.V."/>
            <person name="Kohara Y."/>
            <person name="Kuroki Y."/>
            <person name="Lindquist E."/>
            <person name="Lucas S."/>
            <person name="Osoegawa K."/>
            <person name="Pennacchio L.A."/>
            <person name="Salamov A.A."/>
            <person name="Satou Y."/>
            <person name="Sauka-Spengler T."/>
            <person name="Schmutz J."/>
            <person name="Shin-I T."/>
            <person name="Toyoda A."/>
            <person name="Bronner-Fraser M."/>
            <person name="Fujiyama A."/>
            <person name="Holland L.Z."/>
            <person name="Holland P.W.H."/>
            <person name="Satoh N."/>
            <person name="Rokhsar D.S."/>
        </authorList>
    </citation>
    <scope>NUCLEOTIDE SEQUENCE [LARGE SCALE GENOMIC DNA]</scope>
    <source>
        <strain evidence="5">S238N-H82</strain>
        <tissue evidence="5">Testes</tissue>
    </source>
</reference>
<dbReference type="PANTHER" id="PTHR19143:SF458">
    <property type="entry name" value="FIBRINOGEN C-TERMINAL DOMAIN-CONTAINING PROTEIN-RELATED"/>
    <property type="match status" value="1"/>
</dbReference>
<dbReference type="InterPro" id="IPR050373">
    <property type="entry name" value="Fibrinogen_C-term_domain"/>
</dbReference>
<dbReference type="PROSITE" id="PS51406">
    <property type="entry name" value="FIBRINOGEN_C_2"/>
    <property type="match status" value="1"/>
</dbReference>
<keyword evidence="2" id="KW-0175">Coiled coil</keyword>
<dbReference type="InterPro" id="IPR002181">
    <property type="entry name" value="Fibrinogen_a/b/g_C_dom"/>
</dbReference>
<dbReference type="PROSITE" id="PS00514">
    <property type="entry name" value="FIBRINOGEN_C_1"/>
    <property type="match status" value="1"/>
</dbReference>
<dbReference type="InterPro" id="IPR036056">
    <property type="entry name" value="Fibrinogen-like_C"/>
</dbReference>
<feature type="chain" id="PRO_5002935613" description="Fibrinogen C-terminal domain-containing protein" evidence="3">
    <location>
        <begin position="19"/>
        <end position="407"/>
    </location>
</feature>
<evidence type="ECO:0000259" key="4">
    <source>
        <dbReference type="PROSITE" id="PS51406"/>
    </source>
</evidence>
<feature type="domain" description="Fibrinogen C-terminal" evidence="4">
    <location>
        <begin position="189"/>
        <end position="407"/>
    </location>
</feature>
<dbReference type="SMART" id="SM00186">
    <property type="entry name" value="FBG"/>
    <property type="match status" value="1"/>
</dbReference>
<sequence>MERLVVFALLLLLQQGAAANVKSLPEIIHHETFVNEAEGQCAVYCPSQPSQSCPALDHLLLYLNAQLSLEGQVEQLKNRTDSLDGQLQQLAQQELAEFQIENDLKVTVEALQATVSSQDSIIQQQAAALQQLQGTLQQLETTNQQQASSLQQLEGTLQQQAATLQQQEATIQQQATTLQQCTTDLQQLEDKVTGARNCKELLNSGHDTSGVYMIYPVGGGISPIHVYCDMDTDGGGWTVFQRRQDGSVDFYLDWQAYKTGFGDLRGEFWLGNDNLHHLTAQGGYELRVDLEDFEGNSAYAKYSNFRVEDEGHLYKLTVEGYSGTAGDAMADHVSMFFSTKDRDNDNSDGHCPQIYKGGWWYENCHHANLNGLYHAGNHQSYADGVNWREWKGFYYSLKHTEMKIRPN</sequence>
<dbReference type="InterPro" id="IPR014716">
    <property type="entry name" value="Fibrinogen_a/b/g_C_1"/>
</dbReference>
<proteinExistence type="predicted"/>
<feature type="signal peptide" evidence="3">
    <location>
        <begin position="1"/>
        <end position="18"/>
    </location>
</feature>
<dbReference type="InParanoid" id="C3YH83"/>
<organism>
    <name type="scientific">Branchiostoma floridae</name>
    <name type="common">Florida lancelet</name>
    <name type="synonym">Amphioxus</name>
    <dbReference type="NCBI Taxonomy" id="7739"/>
    <lineage>
        <taxon>Eukaryota</taxon>
        <taxon>Metazoa</taxon>
        <taxon>Chordata</taxon>
        <taxon>Cephalochordata</taxon>
        <taxon>Leptocardii</taxon>
        <taxon>Amphioxiformes</taxon>
        <taxon>Branchiostomatidae</taxon>
        <taxon>Branchiostoma</taxon>
    </lineage>
</organism>
<dbReference type="FunFam" id="3.90.215.10:FF:000001">
    <property type="entry name" value="Tenascin isoform 1"/>
    <property type="match status" value="1"/>
</dbReference>
<feature type="coiled-coil region" evidence="2">
    <location>
        <begin position="122"/>
        <end position="191"/>
    </location>
</feature>
<dbReference type="AlphaFoldDB" id="C3YH83"/>
<dbReference type="CDD" id="cd00087">
    <property type="entry name" value="FReD"/>
    <property type="match status" value="1"/>
</dbReference>
<keyword evidence="1" id="KW-1015">Disulfide bond</keyword>
<dbReference type="Gene3D" id="3.90.215.10">
    <property type="entry name" value="Gamma Fibrinogen, chain A, domain 1"/>
    <property type="match status" value="1"/>
</dbReference>
<evidence type="ECO:0000313" key="5">
    <source>
        <dbReference type="EMBL" id="EEN60319.1"/>
    </source>
</evidence>
<accession>C3YH83</accession>
<dbReference type="InterPro" id="IPR020837">
    <property type="entry name" value="Fibrinogen_CS"/>
</dbReference>